<feature type="compositionally biased region" description="Basic residues" evidence="8">
    <location>
        <begin position="347"/>
        <end position="356"/>
    </location>
</feature>
<evidence type="ECO:0000256" key="5">
    <source>
        <dbReference type="ARBA" id="ARBA00022837"/>
    </source>
</evidence>
<feature type="domain" description="EF-hand" evidence="9">
    <location>
        <begin position="134"/>
        <end position="169"/>
    </location>
</feature>
<evidence type="ECO:0000256" key="1">
    <source>
        <dbReference type="ARBA" id="ARBA00006049"/>
    </source>
</evidence>
<dbReference type="PRINTS" id="PR00450">
    <property type="entry name" value="RECOVERIN"/>
</dbReference>
<feature type="compositionally biased region" description="Low complexity" evidence="8">
    <location>
        <begin position="359"/>
        <end position="368"/>
    </location>
</feature>
<dbReference type="GO" id="GO:0005829">
    <property type="term" value="C:cytosol"/>
    <property type="evidence" value="ECO:0007669"/>
    <property type="project" value="TreeGrafter"/>
</dbReference>
<dbReference type="GO" id="GO:0016020">
    <property type="term" value="C:membrane"/>
    <property type="evidence" value="ECO:0007669"/>
    <property type="project" value="TreeGrafter"/>
</dbReference>
<keyword evidence="3" id="KW-0479">Metal-binding</keyword>
<feature type="region of interest" description="Disordered" evidence="8">
    <location>
        <begin position="333"/>
        <end position="368"/>
    </location>
</feature>
<protein>
    <recommendedName>
        <fullName evidence="7">Calcium-binding protein NCS-1</fullName>
    </recommendedName>
</protein>
<dbReference type="PANTHER" id="PTHR23055">
    <property type="entry name" value="CALCIUM BINDING PROTEINS"/>
    <property type="match status" value="1"/>
</dbReference>
<feature type="compositionally biased region" description="Basic and acidic residues" evidence="8">
    <location>
        <begin position="336"/>
        <end position="346"/>
    </location>
</feature>
<reference evidence="10" key="1">
    <citation type="submission" date="2015-01" db="EMBL/GenBank/DDBJ databases">
        <authorList>
            <person name="Durling Mikael"/>
        </authorList>
    </citation>
    <scope>NUCLEOTIDE SEQUENCE</scope>
</reference>
<dbReference type="AlphaFoldDB" id="A0A0B7JL78"/>
<evidence type="ECO:0000256" key="7">
    <source>
        <dbReference type="ARBA" id="ARBA00071944"/>
    </source>
</evidence>
<dbReference type="InterPro" id="IPR019410">
    <property type="entry name" value="Methyltransf_16"/>
</dbReference>
<dbReference type="PANTHER" id="PTHR23055:SF178">
    <property type="entry name" value="NEUROCALCIN HOMOLOG"/>
    <property type="match status" value="1"/>
</dbReference>
<dbReference type="EMBL" id="CDPU01000001">
    <property type="protein sequence ID" value="CEO44037.1"/>
    <property type="molecule type" value="Genomic_DNA"/>
</dbReference>
<evidence type="ECO:0000256" key="4">
    <source>
        <dbReference type="ARBA" id="ARBA00022737"/>
    </source>
</evidence>
<dbReference type="CDD" id="cd00051">
    <property type="entry name" value="EFh"/>
    <property type="match status" value="2"/>
</dbReference>
<dbReference type="SUPFAM" id="SSF47473">
    <property type="entry name" value="EF-hand"/>
    <property type="match status" value="1"/>
</dbReference>
<evidence type="ECO:0000256" key="6">
    <source>
        <dbReference type="ARBA" id="ARBA00023288"/>
    </source>
</evidence>
<evidence type="ECO:0000256" key="3">
    <source>
        <dbReference type="ARBA" id="ARBA00022723"/>
    </source>
</evidence>
<name>A0A0B7JL78_BIOOC</name>
<evidence type="ECO:0000259" key="9">
    <source>
        <dbReference type="PROSITE" id="PS50222"/>
    </source>
</evidence>
<evidence type="ECO:0000256" key="2">
    <source>
        <dbReference type="ARBA" id="ARBA00022707"/>
    </source>
</evidence>
<keyword evidence="5" id="KW-0106">Calcium</keyword>
<dbReference type="GO" id="GO:0008047">
    <property type="term" value="F:enzyme activator activity"/>
    <property type="evidence" value="ECO:0007669"/>
    <property type="project" value="UniProtKB-ARBA"/>
</dbReference>
<feature type="domain" description="EF-hand" evidence="9">
    <location>
        <begin position="98"/>
        <end position="133"/>
    </location>
</feature>
<dbReference type="FunFam" id="1.10.238.10:FF:000009">
    <property type="entry name" value="Visinin-like protein 1"/>
    <property type="match status" value="1"/>
</dbReference>
<dbReference type="InterPro" id="IPR029063">
    <property type="entry name" value="SAM-dependent_MTases_sf"/>
</dbReference>
<accession>A0A0B7JL78</accession>
<dbReference type="InterPro" id="IPR018247">
    <property type="entry name" value="EF_Hand_1_Ca_BS"/>
</dbReference>
<sequence>MSYLRVRVLQHGDVWGSCVIITVNPNGGTGPVQRLMLYFFYRQSKLSQDQLAELQKSTHFDKKELQQWYKGFLKDCPSGMLSKEEFQKIYRQFFPFGDPSAFAEYVFNVFDSDRSGSIDFKEFICALSVTSRGKTEDKLDWAFQLYDIDGDGKISYDEMLQIVEAIYKMVGSMVKLPEDEDTPEKRVKKIFAMMDKDENGSLDAEEFKEGSDYLLLILRQGLMALDTLISKLGDEIEDPEEETFLLFSQEIPSQNLGFIDPTASAVEVVINPIFASFISSPSNPLFSSGILSPSSSVLELGCGISPLNGLALAPHVSHVLLTDQPYVQRLVSRNISENHGKGEHTRARPAARRPSKLKASASPSSSSSSASVEFVTLDWETDQVTSELAPGPSGDFDLVLACDCVYNYALVPPLVQTCADACRLRQRKEDSLDPDKRCVCIVAQQLRSDEVFETWLVEFHKYFRVWRFPDDTLPEKLRTSAGFVVHAGILR</sequence>
<dbReference type="Pfam" id="PF13499">
    <property type="entry name" value="EF-hand_7"/>
    <property type="match status" value="1"/>
</dbReference>
<dbReference type="PROSITE" id="PS00018">
    <property type="entry name" value="EF_HAND_1"/>
    <property type="match status" value="3"/>
</dbReference>
<dbReference type="SMART" id="SM00054">
    <property type="entry name" value="EFh"/>
    <property type="match status" value="3"/>
</dbReference>
<dbReference type="SUPFAM" id="SSF53335">
    <property type="entry name" value="S-adenosyl-L-methionine-dependent methyltransferases"/>
    <property type="match status" value="1"/>
</dbReference>
<dbReference type="GO" id="GO:0008757">
    <property type="term" value="F:S-adenosylmethionine-dependent methyltransferase activity"/>
    <property type="evidence" value="ECO:0007669"/>
    <property type="project" value="UniProtKB-ARBA"/>
</dbReference>
<comment type="similarity">
    <text evidence="1">Belongs to the recoverin family.</text>
</comment>
<dbReference type="PROSITE" id="PS50222">
    <property type="entry name" value="EF_HAND_2"/>
    <property type="match status" value="3"/>
</dbReference>
<feature type="domain" description="EF-hand" evidence="9">
    <location>
        <begin position="182"/>
        <end position="217"/>
    </location>
</feature>
<keyword evidence="6" id="KW-0449">Lipoprotein</keyword>
<dbReference type="InterPro" id="IPR028846">
    <property type="entry name" value="Recoverin"/>
</dbReference>
<dbReference type="InterPro" id="IPR011992">
    <property type="entry name" value="EF-hand-dom_pair"/>
</dbReference>
<dbReference type="Pfam" id="PF13405">
    <property type="entry name" value="EF-hand_6"/>
    <property type="match status" value="1"/>
</dbReference>
<dbReference type="GO" id="GO:0005509">
    <property type="term" value="F:calcium ion binding"/>
    <property type="evidence" value="ECO:0007669"/>
    <property type="project" value="InterPro"/>
</dbReference>
<evidence type="ECO:0000313" key="10">
    <source>
        <dbReference type="EMBL" id="CEO44037.1"/>
    </source>
</evidence>
<dbReference type="Gene3D" id="1.10.238.10">
    <property type="entry name" value="EF-hand"/>
    <property type="match status" value="1"/>
</dbReference>
<evidence type="ECO:0000256" key="8">
    <source>
        <dbReference type="SAM" id="MobiDB-lite"/>
    </source>
</evidence>
<dbReference type="Pfam" id="PF10294">
    <property type="entry name" value="Methyltransf_16"/>
    <property type="match status" value="1"/>
</dbReference>
<dbReference type="InterPro" id="IPR002048">
    <property type="entry name" value="EF_hand_dom"/>
</dbReference>
<keyword evidence="4" id="KW-0677">Repeat</keyword>
<dbReference type="Gene3D" id="3.40.50.150">
    <property type="entry name" value="Vaccinia Virus protein VP39"/>
    <property type="match status" value="1"/>
</dbReference>
<organism evidence="10">
    <name type="scientific">Bionectria ochroleuca</name>
    <name type="common">Gliocladium roseum</name>
    <dbReference type="NCBI Taxonomy" id="29856"/>
    <lineage>
        <taxon>Eukaryota</taxon>
        <taxon>Fungi</taxon>
        <taxon>Dikarya</taxon>
        <taxon>Ascomycota</taxon>
        <taxon>Pezizomycotina</taxon>
        <taxon>Sordariomycetes</taxon>
        <taxon>Hypocreomycetidae</taxon>
        <taxon>Hypocreales</taxon>
        <taxon>Bionectriaceae</taxon>
        <taxon>Clonostachys</taxon>
    </lineage>
</organism>
<keyword evidence="2" id="KW-0519">Myristate</keyword>
<proteinExistence type="inferred from homology"/>
<gene>
    <name evidence="10" type="ORF">BN869_000000092_1</name>
</gene>